<gene>
    <name evidence="1" type="ORF">TMUPMC115_2630</name>
</gene>
<name>A0A091BX13_9ENTE</name>
<evidence type="ECO:0000313" key="1">
    <source>
        <dbReference type="EMBL" id="KFN88995.1"/>
    </source>
</evidence>
<sequence>MFLETSEEKASPEKLREMLTVFKDKGSFFSDSRVNCRKTPK</sequence>
<comment type="caution">
    <text evidence="1">The sequence shown here is derived from an EMBL/GenBank/DDBJ whole genome shotgun (WGS) entry which is preliminary data.</text>
</comment>
<protein>
    <submittedName>
        <fullName evidence="1">Uncharacterized protein</fullName>
    </submittedName>
</protein>
<dbReference type="PATRIC" id="fig|1302649.3.peg.2602"/>
<proteinExistence type="predicted"/>
<reference evidence="1 2" key="1">
    <citation type="submission" date="2014-08" db="EMBL/GenBank/DDBJ databases">
        <title>Genome sequence of Tetragenococcus muriaticus.</title>
        <authorList>
            <person name="Chuea-nongthon C."/>
            <person name="Rodtong S."/>
            <person name="Yongsawatdigul J."/>
            <person name="Steele J.L."/>
            <person name="Liu X.-y."/>
            <person name="Speers J."/>
            <person name="Glasner J.D."/>
            <person name="Neeno-Eckwall E.C."/>
        </authorList>
    </citation>
    <scope>NUCLEOTIDE SEQUENCE [LARGE SCALE GENOMIC DNA]</scope>
    <source>
        <strain evidence="1 2">PMC-11-5</strain>
    </source>
</reference>
<accession>A0A091BX13</accession>
<dbReference type="AlphaFoldDB" id="A0A091BX13"/>
<dbReference type="EMBL" id="JPVU01000333">
    <property type="protein sequence ID" value="KFN88995.1"/>
    <property type="molecule type" value="Genomic_DNA"/>
</dbReference>
<evidence type="ECO:0000313" key="2">
    <source>
        <dbReference type="Proteomes" id="UP000029380"/>
    </source>
</evidence>
<dbReference type="Proteomes" id="UP000029380">
    <property type="component" value="Unassembled WGS sequence"/>
</dbReference>
<organism evidence="1 2">
    <name type="scientific">Tetragenococcus muriaticus PMC-11-5</name>
    <dbReference type="NCBI Taxonomy" id="1302649"/>
    <lineage>
        <taxon>Bacteria</taxon>
        <taxon>Bacillati</taxon>
        <taxon>Bacillota</taxon>
        <taxon>Bacilli</taxon>
        <taxon>Lactobacillales</taxon>
        <taxon>Enterococcaceae</taxon>
        <taxon>Tetragenococcus</taxon>
    </lineage>
</organism>